<proteinExistence type="predicted"/>
<organism evidence="1 2">
    <name type="scientific">Stenotrophomonas oahuensis</name>
    <dbReference type="NCBI Taxonomy" id="3003271"/>
    <lineage>
        <taxon>Bacteria</taxon>
        <taxon>Pseudomonadati</taxon>
        <taxon>Pseudomonadota</taxon>
        <taxon>Gammaproteobacteria</taxon>
        <taxon>Lysobacterales</taxon>
        <taxon>Lysobacteraceae</taxon>
        <taxon>Stenotrophomonas</taxon>
    </lineage>
</organism>
<accession>A0ABY9YNI7</accession>
<keyword evidence="2" id="KW-1185">Reference proteome</keyword>
<sequence length="196" mass="22029">MALPPLNYVPVSELDSVNNLLLSIGQSPVNTLSVPGVKDVSIAQMILHDTSREVQSKGWSYNVDTAYPMPRDVDGTIPIPANALQVVPDDGTYVERARKLYDTGNRTFTVGVDAKVTAEVTWFLAYEDLPQIARKYIERRAGRLFQAQIVGSQILHQFNLQMESEAAAEHDRYQLRSRTTNFFSSPAAINRIYNRR</sequence>
<protein>
    <recommendedName>
        <fullName evidence="3">Tail tubular protein A</fullName>
    </recommendedName>
</protein>
<dbReference type="RefSeq" id="WP_311191630.1">
    <property type="nucleotide sequence ID" value="NZ_CP115541.1"/>
</dbReference>
<evidence type="ECO:0000313" key="2">
    <source>
        <dbReference type="Proteomes" id="UP001302072"/>
    </source>
</evidence>
<dbReference type="EMBL" id="CP115541">
    <property type="protein sequence ID" value="WNH52431.1"/>
    <property type="molecule type" value="Genomic_DNA"/>
</dbReference>
<name>A0ABY9YNI7_9GAMM</name>
<dbReference type="Pfam" id="PF17212">
    <property type="entry name" value="Tube"/>
    <property type="match status" value="1"/>
</dbReference>
<dbReference type="Proteomes" id="UP001302072">
    <property type="component" value="Chromosome"/>
</dbReference>
<evidence type="ECO:0000313" key="1">
    <source>
        <dbReference type="EMBL" id="WNH52431.1"/>
    </source>
</evidence>
<dbReference type="InterPro" id="IPR033767">
    <property type="entry name" value="Tail_Gp11"/>
</dbReference>
<gene>
    <name evidence="1" type="ORF">PDM29_19245</name>
</gene>
<reference evidence="1 2" key="1">
    <citation type="submission" date="2022-12" db="EMBL/GenBank/DDBJ databases">
        <title>Two new species, Stenotrophomonas aracearum and Stenotrophomonas oahuensis, isolated from Anthurium (Araceae family) in Hawaii.</title>
        <authorList>
            <person name="Chunag S.C."/>
            <person name="Dobhal S."/>
            <person name="Alvarez A."/>
            <person name="Arif M."/>
        </authorList>
    </citation>
    <scope>NUCLEOTIDE SEQUENCE [LARGE SCALE GENOMIC DNA]</scope>
    <source>
        <strain evidence="1 2">A5586</strain>
    </source>
</reference>
<evidence type="ECO:0008006" key="3">
    <source>
        <dbReference type="Google" id="ProtNLM"/>
    </source>
</evidence>